<dbReference type="NCBIfam" id="TIGR00730">
    <property type="entry name" value="Rossman fold protein, TIGR00730 family"/>
    <property type="match status" value="1"/>
</dbReference>
<keyword evidence="2" id="KW-1185">Reference proteome</keyword>
<evidence type="ECO:0000313" key="2">
    <source>
        <dbReference type="Proteomes" id="UP000002258"/>
    </source>
</evidence>
<dbReference type="RefSeq" id="XP_001386653.1">
    <property type="nucleotide sequence ID" value="XM_001386616.1"/>
</dbReference>
<name>A3LZZ5_PICST</name>
<dbReference type="OMA" id="HQKPIGL"/>
<dbReference type="GO" id="GO:0016799">
    <property type="term" value="F:hydrolase activity, hydrolyzing N-glycosyl compounds"/>
    <property type="evidence" value="ECO:0007669"/>
    <property type="project" value="TreeGrafter"/>
</dbReference>
<protein>
    <submittedName>
        <fullName evidence="1">Uncharacterized protein</fullName>
    </submittedName>
</protein>
<dbReference type="HOGENOM" id="CLU_058336_1_1_1"/>
<dbReference type="PANTHER" id="PTHR31223:SF70">
    <property type="entry name" value="LOG FAMILY PROTEIN YJL055W"/>
    <property type="match status" value="1"/>
</dbReference>
<accession>A3LZZ5</accession>
<evidence type="ECO:0000313" key="1">
    <source>
        <dbReference type="EMBL" id="ABN68624.1"/>
    </source>
</evidence>
<dbReference type="GeneID" id="4840863"/>
<dbReference type="SUPFAM" id="SSF102405">
    <property type="entry name" value="MCP/YpsA-like"/>
    <property type="match status" value="1"/>
</dbReference>
<dbReference type="KEGG" id="pic:PICST_79930"/>
<sequence length="223" mass="24714">MTATHPDKKVCVFCGSSFGKKAVYAEMATELGKAFASRNWGLVYGGGSTGIMGAVARACATSGGYVHGIIPEALITRERSDSETVNNKLKESIDNHDGSTPIPDSKEYGKTTLVKDMHTRKRLMGEESDAFIALPGGYGTLEELMEVVTWFQLNIHNKPIVVFNMDGFYDNFLKFIEDSIDNEFVSSKNGEIIKVCNTVEEVFQAIEEYKIPEGRFNLKWEST</sequence>
<dbReference type="GO" id="GO:0014074">
    <property type="term" value="P:response to purine-containing compound"/>
    <property type="evidence" value="ECO:0007669"/>
    <property type="project" value="EnsemblFungi"/>
</dbReference>
<dbReference type="InterPro" id="IPR031100">
    <property type="entry name" value="LOG_fam"/>
</dbReference>
<dbReference type="AlphaFoldDB" id="A3LZZ5"/>
<dbReference type="eggNOG" id="ENOG502QSR9">
    <property type="taxonomic scope" value="Eukaryota"/>
</dbReference>
<dbReference type="EMBL" id="CP000502">
    <property type="protein sequence ID" value="ABN68624.1"/>
    <property type="molecule type" value="Genomic_DNA"/>
</dbReference>
<organism evidence="1 2">
    <name type="scientific">Scheffersomyces stipitis (strain ATCC 58785 / CBS 6054 / NBRC 10063 / NRRL Y-11545)</name>
    <name type="common">Yeast</name>
    <name type="synonym">Pichia stipitis</name>
    <dbReference type="NCBI Taxonomy" id="322104"/>
    <lineage>
        <taxon>Eukaryota</taxon>
        <taxon>Fungi</taxon>
        <taxon>Dikarya</taxon>
        <taxon>Ascomycota</taxon>
        <taxon>Saccharomycotina</taxon>
        <taxon>Pichiomycetes</taxon>
        <taxon>Debaryomycetaceae</taxon>
        <taxon>Scheffersomyces</taxon>
    </lineage>
</organism>
<proteinExistence type="predicted"/>
<dbReference type="InterPro" id="IPR005269">
    <property type="entry name" value="LOG"/>
</dbReference>
<reference evidence="1 2" key="1">
    <citation type="journal article" date="2007" name="Nat. Biotechnol.">
        <title>Genome sequence of the lignocellulose-bioconverting and xylose-fermenting yeast Pichia stipitis.</title>
        <authorList>
            <person name="Jeffries T.W."/>
            <person name="Grigoriev I.V."/>
            <person name="Grimwood J."/>
            <person name="Laplaza J.M."/>
            <person name="Aerts A."/>
            <person name="Salamov A."/>
            <person name="Schmutz J."/>
            <person name="Lindquist E."/>
            <person name="Dehal P."/>
            <person name="Shapiro H."/>
            <person name="Jin Y.S."/>
            <person name="Passoth V."/>
            <person name="Richardson P.M."/>
        </authorList>
    </citation>
    <scope>NUCLEOTIDE SEQUENCE [LARGE SCALE GENOMIC DNA]</scope>
    <source>
        <strain evidence="2">ATCC 58785 / CBS 6054 / NBRC 10063 / NRRL Y-11545</strain>
    </source>
</reference>
<dbReference type="FunCoup" id="A3LZZ5">
    <property type="interactions" value="403"/>
</dbReference>
<dbReference type="Proteomes" id="UP000002258">
    <property type="component" value="Chromosome 8"/>
</dbReference>
<gene>
    <name evidence="1" type="ORF">PICST_79930</name>
</gene>
<dbReference type="FunFam" id="3.40.50.450:FF:000018">
    <property type="entry name" value="Lysine decarboxylase-like protein"/>
    <property type="match status" value="1"/>
</dbReference>
<dbReference type="STRING" id="322104.A3LZZ5"/>
<dbReference type="Pfam" id="PF03641">
    <property type="entry name" value="Lysine_decarbox"/>
    <property type="match status" value="1"/>
</dbReference>
<dbReference type="PANTHER" id="PTHR31223">
    <property type="entry name" value="LOG FAMILY PROTEIN YJL055W"/>
    <property type="match status" value="1"/>
</dbReference>
<dbReference type="Gene3D" id="3.40.50.450">
    <property type="match status" value="1"/>
</dbReference>
<dbReference type="GO" id="GO:0009691">
    <property type="term" value="P:cytokinin biosynthetic process"/>
    <property type="evidence" value="ECO:0007669"/>
    <property type="project" value="InterPro"/>
</dbReference>
<dbReference type="OrthoDB" id="414463at2759"/>
<dbReference type="InParanoid" id="A3LZZ5"/>
<dbReference type="GO" id="GO:0005829">
    <property type="term" value="C:cytosol"/>
    <property type="evidence" value="ECO:0007669"/>
    <property type="project" value="TreeGrafter"/>
</dbReference>